<dbReference type="Proteomes" id="UP000184432">
    <property type="component" value="Unassembled WGS sequence"/>
</dbReference>
<evidence type="ECO:0000256" key="1">
    <source>
        <dbReference type="SAM" id="SignalP"/>
    </source>
</evidence>
<dbReference type="PROSITE" id="PS51257">
    <property type="entry name" value="PROKAR_LIPOPROTEIN"/>
    <property type="match status" value="1"/>
</dbReference>
<dbReference type="OrthoDB" id="9809364at2"/>
<dbReference type="STRING" id="570521.SAMN04488508_106396"/>
<evidence type="ECO:0000313" key="3">
    <source>
        <dbReference type="Proteomes" id="UP000184432"/>
    </source>
</evidence>
<dbReference type="InterPro" id="IPR011042">
    <property type="entry name" value="6-blade_b-propeller_TolB-like"/>
</dbReference>
<accession>A0A1M6HPT3</accession>
<proteinExistence type="predicted"/>
<dbReference type="RefSeq" id="WP_073317581.1">
    <property type="nucleotide sequence ID" value="NZ_FQYP01000006.1"/>
</dbReference>
<reference evidence="3" key="1">
    <citation type="submission" date="2016-11" db="EMBL/GenBank/DDBJ databases">
        <authorList>
            <person name="Varghese N."/>
            <person name="Submissions S."/>
        </authorList>
    </citation>
    <scope>NUCLEOTIDE SEQUENCE [LARGE SCALE GENOMIC DNA]</scope>
    <source>
        <strain evidence="3">DSM 22623</strain>
    </source>
</reference>
<feature type="signal peptide" evidence="1">
    <location>
        <begin position="1"/>
        <end position="23"/>
    </location>
</feature>
<dbReference type="Pfam" id="PF07676">
    <property type="entry name" value="PD40"/>
    <property type="match status" value="2"/>
</dbReference>
<sequence length="312" mass="36011">MINRIAKFLILVFVILLSSCKTEQSNTEKSNTEKEDSLIKERYYFDQKPPGLIPEVFAPGIVSIDGRFEGTVSFSSELNEMYFAAENKEEEASIYFSKLKDDKWTPVKKANFTNGKKKEEMHPFVSPDGKRIYFTAMDSAFADEKIWYVDRLEDSWSNATLLDSPINEDMVFFPNQSKNGDLYYFNLSKFKTYHAPNKNGKFPEVREVALEFGHHAFISPSQDYIILTAKSDLEDGRKDNDMYVYFKEKDGTWAAPKNLGNTINTGFNEKAPRITPDGKYLFFGRDERDIEPGLSNIYWVSTEVIENLRPKQ</sequence>
<keyword evidence="1" id="KW-0732">Signal</keyword>
<gene>
    <name evidence="2" type="ORF">SAMN04488508_106396</name>
</gene>
<dbReference type="SUPFAM" id="SSF82171">
    <property type="entry name" value="DPP6 N-terminal domain-like"/>
    <property type="match status" value="1"/>
</dbReference>
<dbReference type="EMBL" id="FQYP01000006">
    <property type="protein sequence ID" value="SHJ24212.1"/>
    <property type="molecule type" value="Genomic_DNA"/>
</dbReference>
<dbReference type="InterPro" id="IPR011659">
    <property type="entry name" value="WD40"/>
</dbReference>
<organism evidence="2 3">
    <name type="scientific">Aquimarina spongiae</name>
    <dbReference type="NCBI Taxonomy" id="570521"/>
    <lineage>
        <taxon>Bacteria</taxon>
        <taxon>Pseudomonadati</taxon>
        <taxon>Bacteroidota</taxon>
        <taxon>Flavobacteriia</taxon>
        <taxon>Flavobacteriales</taxon>
        <taxon>Flavobacteriaceae</taxon>
        <taxon>Aquimarina</taxon>
    </lineage>
</organism>
<dbReference type="Gene3D" id="2.120.10.30">
    <property type="entry name" value="TolB, C-terminal domain"/>
    <property type="match status" value="1"/>
</dbReference>
<protein>
    <submittedName>
        <fullName evidence="2">WD40-like Beta Propeller Repeat</fullName>
    </submittedName>
</protein>
<dbReference type="AlphaFoldDB" id="A0A1M6HPT3"/>
<name>A0A1M6HPT3_9FLAO</name>
<evidence type="ECO:0000313" key="2">
    <source>
        <dbReference type="EMBL" id="SHJ24212.1"/>
    </source>
</evidence>
<feature type="chain" id="PRO_5009918164" evidence="1">
    <location>
        <begin position="24"/>
        <end position="312"/>
    </location>
</feature>
<keyword evidence="3" id="KW-1185">Reference proteome</keyword>